<dbReference type="InterPro" id="IPR033138">
    <property type="entry name" value="Cu_oxidase_CS"/>
</dbReference>
<comment type="caution">
    <text evidence="9">The sequence shown here is derived from an EMBL/GenBank/DDBJ whole genome shotgun (WGS) entry which is preliminary data.</text>
</comment>
<dbReference type="SUPFAM" id="SSF49503">
    <property type="entry name" value="Cupredoxins"/>
    <property type="match status" value="3"/>
</dbReference>
<dbReference type="InterPro" id="IPR002355">
    <property type="entry name" value="Cu_oxidase_Cu_BS"/>
</dbReference>
<evidence type="ECO:0000256" key="4">
    <source>
        <dbReference type="ARBA" id="ARBA00023008"/>
    </source>
</evidence>
<feature type="chain" id="PRO_5008897176" evidence="5">
    <location>
        <begin position="21"/>
        <end position="681"/>
    </location>
</feature>
<feature type="domain" description="Plastocyanin-like" evidence="7">
    <location>
        <begin position="465"/>
        <end position="616"/>
    </location>
</feature>
<keyword evidence="2" id="KW-0479">Metal-binding</keyword>
<dbReference type="OrthoDB" id="2121828at2759"/>
<protein>
    <submittedName>
        <fullName evidence="9">Uncharacterized protein</fullName>
    </submittedName>
</protein>
<dbReference type="STRING" id="947166.A0A1D1UF01"/>
<dbReference type="PANTHER" id="PTHR11709:SF394">
    <property type="entry name" value="FI03373P-RELATED"/>
    <property type="match status" value="1"/>
</dbReference>
<feature type="domain" description="Plastocyanin-like" evidence="8">
    <location>
        <begin position="61"/>
        <end position="155"/>
    </location>
</feature>
<dbReference type="PROSITE" id="PS00080">
    <property type="entry name" value="MULTICOPPER_OXIDASE2"/>
    <property type="match status" value="1"/>
</dbReference>
<dbReference type="EMBL" id="BDGG01000001">
    <property type="protein sequence ID" value="GAU88216.1"/>
    <property type="molecule type" value="Genomic_DNA"/>
</dbReference>
<dbReference type="Pfam" id="PF00394">
    <property type="entry name" value="Cu-oxidase"/>
    <property type="match status" value="1"/>
</dbReference>
<evidence type="ECO:0000259" key="8">
    <source>
        <dbReference type="Pfam" id="PF07732"/>
    </source>
</evidence>
<dbReference type="InterPro" id="IPR001117">
    <property type="entry name" value="Cu-oxidase_2nd"/>
</dbReference>
<organism evidence="9 10">
    <name type="scientific">Ramazzottius varieornatus</name>
    <name type="common">Water bear</name>
    <name type="synonym">Tardigrade</name>
    <dbReference type="NCBI Taxonomy" id="947166"/>
    <lineage>
        <taxon>Eukaryota</taxon>
        <taxon>Metazoa</taxon>
        <taxon>Ecdysozoa</taxon>
        <taxon>Tardigrada</taxon>
        <taxon>Eutardigrada</taxon>
        <taxon>Parachela</taxon>
        <taxon>Hypsibioidea</taxon>
        <taxon>Ramazzottiidae</taxon>
        <taxon>Ramazzottius</taxon>
    </lineage>
</organism>
<dbReference type="CDD" id="cd04205">
    <property type="entry name" value="CuRO_2_LCC_like"/>
    <property type="match status" value="1"/>
</dbReference>
<dbReference type="Pfam" id="PF07732">
    <property type="entry name" value="Cu-oxidase_3"/>
    <property type="match status" value="1"/>
</dbReference>
<dbReference type="InterPro" id="IPR011707">
    <property type="entry name" value="Cu-oxidase-like_N"/>
</dbReference>
<dbReference type="CDD" id="cd04206">
    <property type="entry name" value="CuRO_1_LCC_like"/>
    <property type="match status" value="1"/>
</dbReference>
<gene>
    <name evidence="9" type="primary">RvY_00956-1</name>
    <name evidence="9" type="synonym">RvY_00956.1</name>
    <name evidence="9" type="ORF">RvY_00956</name>
</gene>
<evidence type="ECO:0000259" key="7">
    <source>
        <dbReference type="Pfam" id="PF07731"/>
    </source>
</evidence>
<dbReference type="InterPro" id="IPR008972">
    <property type="entry name" value="Cupredoxin"/>
</dbReference>
<feature type="signal peptide" evidence="5">
    <location>
        <begin position="1"/>
        <end position="20"/>
    </location>
</feature>
<dbReference type="Pfam" id="PF07731">
    <property type="entry name" value="Cu-oxidase_2"/>
    <property type="match status" value="1"/>
</dbReference>
<evidence type="ECO:0000313" key="9">
    <source>
        <dbReference type="EMBL" id="GAU88216.1"/>
    </source>
</evidence>
<keyword evidence="10" id="KW-1185">Reference proteome</keyword>
<dbReference type="InterPro" id="IPR011706">
    <property type="entry name" value="Cu-oxidase_C"/>
</dbReference>
<keyword evidence="3" id="KW-0560">Oxidoreductase</keyword>
<evidence type="ECO:0000256" key="3">
    <source>
        <dbReference type="ARBA" id="ARBA00023002"/>
    </source>
</evidence>
<keyword evidence="5" id="KW-0732">Signal</keyword>
<feature type="domain" description="Plastocyanin-like" evidence="6">
    <location>
        <begin position="172"/>
        <end position="357"/>
    </location>
</feature>
<evidence type="ECO:0000256" key="2">
    <source>
        <dbReference type="ARBA" id="ARBA00022723"/>
    </source>
</evidence>
<dbReference type="GO" id="GO:0016491">
    <property type="term" value="F:oxidoreductase activity"/>
    <property type="evidence" value="ECO:0007669"/>
    <property type="project" value="UniProtKB-KW"/>
</dbReference>
<reference evidence="9 10" key="1">
    <citation type="journal article" date="2016" name="Nat. Commun.">
        <title>Extremotolerant tardigrade genome and improved radiotolerance of human cultured cells by tardigrade-unique protein.</title>
        <authorList>
            <person name="Hashimoto T."/>
            <person name="Horikawa D.D."/>
            <person name="Saito Y."/>
            <person name="Kuwahara H."/>
            <person name="Kozuka-Hata H."/>
            <person name="Shin-I T."/>
            <person name="Minakuchi Y."/>
            <person name="Ohishi K."/>
            <person name="Motoyama A."/>
            <person name="Aizu T."/>
            <person name="Enomoto A."/>
            <person name="Kondo K."/>
            <person name="Tanaka S."/>
            <person name="Hara Y."/>
            <person name="Koshikawa S."/>
            <person name="Sagara H."/>
            <person name="Miura T."/>
            <person name="Yokobori S."/>
            <person name="Miyagawa K."/>
            <person name="Suzuki Y."/>
            <person name="Kubo T."/>
            <person name="Oyama M."/>
            <person name="Kohara Y."/>
            <person name="Fujiyama A."/>
            <person name="Arakawa K."/>
            <person name="Katayama T."/>
            <person name="Toyoda A."/>
            <person name="Kunieda T."/>
        </authorList>
    </citation>
    <scope>NUCLEOTIDE SEQUENCE [LARGE SCALE GENOMIC DNA]</scope>
    <source>
        <strain evidence="9 10">YOKOZUNA-1</strain>
    </source>
</reference>
<accession>A0A1D1UF01</accession>
<keyword evidence="4" id="KW-0186">Copper</keyword>
<sequence length="681" mass="76382">MCVTVVFITVGFCVLCGVQAALVNYSFLLKKVPSNPDGYPRAVIGVFDDPAHHGCKWETHRPFPGPTIRGKLGDTVMVKVKNSFDDDSTSLHFHGLHMLNNPWMDGVAEVTQPAILPGHTFTYEFNLTQTGTFWYHSHTGVQYGDGLLGPLVVDYPDGIPDPVKLAFPYNKDYTMLLQDWFHETGDDLLLNYRGPYDAFRMSHGQPFVPNYPWRAVSVLINGRGQFDCYFNNSCVSFFRSTPAAWFPYTSTCAGKDQCLHQRDPFFGPCDPSPHPMDEFKCEDRFTRLRLINGGTSLTLRFWIDHHNVTVVARDGVETIPLSFRSVSIPVSQRLDVIVVCSKPTLKYRMFVAPSYTFLPHGANNPKLSFFSSALLTYPNATNEAEVETAAPNGHGPEDEEAETFEYQLRPLEKKRRMTKAADHRIVLQYSEAYDINSGHPLEEWTVNNITHMMPAEPLLQAVYLGKSPNSTIAYHGKGSEGNLLQTHLIPLEFGKTYEIVMVSMNPQQHPFHIHGYYVDFVATGDLDKEAFYKTKDTCNYTRTLAIKPDVLDGKVCGDIPLHEPVEVLTVGDSFTVARMGYTIFRFTADNQGPWLMHCHVEWHLAQGMGVLFSVEKNGSYPDILSPPDNFPAYLPLKEFKKHQTPGHTHETDGKGATGHSTVAVGVLMTALGLVVANRYQP</sequence>
<dbReference type="AlphaFoldDB" id="A0A1D1UF01"/>
<evidence type="ECO:0000259" key="6">
    <source>
        <dbReference type="Pfam" id="PF00394"/>
    </source>
</evidence>
<proteinExistence type="inferred from homology"/>
<comment type="similarity">
    <text evidence="1">Belongs to the multicopper oxidase family.</text>
</comment>
<dbReference type="PROSITE" id="PS00079">
    <property type="entry name" value="MULTICOPPER_OXIDASE1"/>
    <property type="match status" value="2"/>
</dbReference>
<dbReference type="Gene3D" id="2.60.40.420">
    <property type="entry name" value="Cupredoxins - blue copper proteins"/>
    <property type="match status" value="3"/>
</dbReference>
<dbReference type="Proteomes" id="UP000186922">
    <property type="component" value="Unassembled WGS sequence"/>
</dbReference>
<dbReference type="PANTHER" id="PTHR11709">
    <property type="entry name" value="MULTI-COPPER OXIDASE"/>
    <property type="match status" value="1"/>
</dbReference>
<name>A0A1D1UF01_RAMVA</name>
<evidence type="ECO:0000256" key="5">
    <source>
        <dbReference type="SAM" id="SignalP"/>
    </source>
</evidence>
<evidence type="ECO:0000256" key="1">
    <source>
        <dbReference type="ARBA" id="ARBA00010609"/>
    </source>
</evidence>
<evidence type="ECO:0000313" key="10">
    <source>
        <dbReference type="Proteomes" id="UP000186922"/>
    </source>
</evidence>
<dbReference type="InterPro" id="IPR045087">
    <property type="entry name" value="Cu-oxidase_fam"/>
</dbReference>
<dbReference type="GO" id="GO:0005507">
    <property type="term" value="F:copper ion binding"/>
    <property type="evidence" value="ECO:0007669"/>
    <property type="project" value="InterPro"/>
</dbReference>